<reference evidence="2 3" key="1">
    <citation type="journal article" date="2019" name="Sci. Rep.">
        <title>Orb-weaving spider Araneus ventricosus genome elucidates the spidroin gene catalogue.</title>
        <authorList>
            <person name="Kono N."/>
            <person name="Nakamura H."/>
            <person name="Ohtoshi R."/>
            <person name="Moran D.A.P."/>
            <person name="Shinohara A."/>
            <person name="Yoshida Y."/>
            <person name="Fujiwara M."/>
            <person name="Mori M."/>
            <person name="Tomita M."/>
            <person name="Arakawa K."/>
        </authorList>
    </citation>
    <scope>NUCLEOTIDE SEQUENCE [LARGE SCALE GENOMIC DNA]</scope>
</reference>
<organism evidence="2 3">
    <name type="scientific">Araneus ventricosus</name>
    <name type="common">Orbweaver spider</name>
    <name type="synonym">Epeira ventricosa</name>
    <dbReference type="NCBI Taxonomy" id="182803"/>
    <lineage>
        <taxon>Eukaryota</taxon>
        <taxon>Metazoa</taxon>
        <taxon>Ecdysozoa</taxon>
        <taxon>Arthropoda</taxon>
        <taxon>Chelicerata</taxon>
        <taxon>Arachnida</taxon>
        <taxon>Araneae</taxon>
        <taxon>Araneomorphae</taxon>
        <taxon>Entelegynae</taxon>
        <taxon>Araneoidea</taxon>
        <taxon>Araneidae</taxon>
        <taxon>Araneus</taxon>
    </lineage>
</organism>
<comment type="caution">
    <text evidence="2">The sequence shown here is derived from an EMBL/GenBank/DDBJ whole genome shotgun (WGS) entry which is preliminary data.</text>
</comment>
<dbReference type="Proteomes" id="UP000499080">
    <property type="component" value="Unassembled WGS sequence"/>
</dbReference>
<accession>A0A4Y2DE22</accession>
<gene>
    <name evidence="2" type="ORF">AVEN_213265_1</name>
</gene>
<dbReference type="AlphaFoldDB" id="A0A4Y2DE22"/>
<evidence type="ECO:0000313" key="2">
    <source>
        <dbReference type="EMBL" id="GBM14921.1"/>
    </source>
</evidence>
<sequence>MSPRTRSIPKFIRTRNPCEFRSETNLTLTSVGEVQLSTRLRQTNPPYYVTIRVSSLLQPMFYLKQGLVSKWHNNLKAGHSHVFQNGICGTREGKSNRQGRKPMKIGTKDSKRWNSNELKIQAFLRRFQLDPPMRGQRHIKGSD</sequence>
<evidence type="ECO:0000256" key="1">
    <source>
        <dbReference type="SAM" id="MobiDB-lite"/>
    </source>
</evidence>
<evidence type="ECO:0000313" key="3">
    <source>
        <dbReference type="Proteomes" id="UP000499080"/>
    </source>
</evidence>
<dbReference type="EMBL" id="BGPR01000351">
    <property type="protein sequence ID" value="GBM14921.1"/>
    <property type="molecule type" value="Genomic_DNA"/>
</dbReference>
<keyword evidence="3" id="KW-1185">Reference proteome</keyword>
<feature type="region of interest" description="Disordered" evidence="1">
    <location>
        <begin position="90"/>
        <end position="109"/>
    </location>
</feature>
<protein>
    <submittedName>
        <fullName evidence="2">Uncharacterized protein</fullName>
    </submittedName>
</protein>
<name>A0A4Y2DE22_ARAVE</name>
<proteinExistence type="predicted"/>